<dbReference type="Gene3D" id="3.20.20.140">
    <property type="entry name" value="Metal-dependent hydrolases"/>
    <property type="match status" value="1"/>
</dbReference>
<evidence type="ECO:0000256" key="2">
    <source>
        <dbReference type="ARBA" id="ARBA00011899"/>
    </source>
</evidence>
<evidence type="ECO:0000256" key="3">
    <source>
        <dbReference type="ARBA" id="ARBA00018029"/>
    </source>
</evidence>
<dbReference type="EC" id="3.5.1.25" evidence="2"/>
<dbReference type="HOGENOM" id="CLU_032482_0_0_1"/>
<dbReference type="FunFam" id="3.20.20.140:FF:000113">
    <property type="entry name" value="N-acetylglucosamine-6-phosphate deacetylase"/>
    <property type="match status" value="1"/>
</dbReference>
<dbReference type="GO" id="GO:0008448">
    <property type="term" value="F:N-acetylglucosamine-6-phosphate deacetylase activity"/>
    <property type="evidence" value="ECO:0007669"/>
    <property type="project" value="UniProtKB-EC"/>
</dbReference>
<dbReference type="Pfam" id="PF01979">
    <property type="entry name" value="Amidohydro_1"/>
    <property type="match status" value="1"/>
</dbReference>
<dbReference type="VEuPathDB" id="FungiDB:LELG_03674"/>
<protein>
    <recommendedName>
        <fullName evidence="3">N-acetylglucosamine-6-phosphate deacetylase</fullName>
        <ecNumber evidence="2">3.5.1.25</ecNumber>
    </recommendedName>
</protein>
<feature type="binding site" evidence="10">
    <location>
        <position position="211"/>
    </location>
    <ligand>
        <name>Zn(2+)</name>
        <dbReference type="ChEBI" id="CHEBI:29105"/>
    </ligand>
</feature>
<dbReference type="InterPro" id="IPR011059">
    <property type="entry name" value="Metal-dep_hydrolase_composite"/>
</dbReference>
<dbReference type="PANTHER" id="PTHR11113">
    <property type="entry name" value="N-ACETYLGLUCOSAMINE-6-PHOSPHATE DEACETYLASE"/>
    <property type="match status" value="1"/>
</dbReference>
<gene>
    <name evidence="12" type="ORF">LELG_03674</name>
</gene>
<dbReference type="InterPro" id="IPR006680">
    <property type="entry name" value="Amidohydro-rel"/>
</dbReference>
<dbReference type="CDD" id="cd00854">
    <property type="entry name" value="NagA"/>
    <property type="match status" value="1"/>
</dbReference>
<dbReference type="STRING" id="379508.A5E237"/>
<dbReference type="EMBL" id="CH981527">
    <property type="protein sequence ID" value="EDK45495.1"/>
    <property type="molecule type" value="Genomic_DNA"/>
</dbReference>
<feature type="binding site" evidence="9">
    <location>
        <position position="243"/>
    </location>
    <ligand>
        <name>substrate</name>
    </ligand>
</feature>
<feature type="binding site" evidence="9">
    <location>
        <begin position="235"/>
        <end position="236"/>
    </location>
    <ligand>
        <name>substrate</name>
    </ligand>
</feature>
<evidence type="ECO:0000256" key="7">
    <source>
        <dbReference type="ARBA" id="ARBA00047647"/>
    </source>
</evidence>
<dbReference type="PANTHER" id="PTHR11113:SF14">
    <property type="entry name" value="N-ACETYLGLUCOSAMINE-6-PHOSPHATE DEACETYLASE"/>
    <property type="match status" value="1"/>
</dbReference>
<feature type="active site" description="Proton donor/acceptor" evidence="8">
    <location>
        <position position="308"/>
    </location>
</feature>
<evidence type="ECO:0000256" key="9">
    <source>
        <dbReference type="PIRSR" id="PIRSR038994-2"/>
    </source>
</evidence>
<feature type="binding site" evidence="10">
    <location>
        <position position="140"/>
    </location>
    <ligand>
        <name>Zn(2+)</name>
        <dbReference type="ChEBI" id="CHEBI:29105"/>
    </ligand>
</feature>
<reference evidence="12 13" key="1">
    <citation type="journal article" date="2009" name="Nature">
        <title>Evolution of pathogenicity and sexual reproduction in eight Candida genomes.</title>
        <authorList>
            <person name="Butler G."/>
            <person name="Rasmussen M.D."/>
            <person name="Lin M.F."/>
            <person name="Santos M.A."/>
            <person name="Sakthikumar S."/>
            <person name="Munro C.A."/>
            <person name="Rheinbay E."/>
            <person name="Grabherr M."/>
            <person name="Forche A."/>
            <person name="Reedy J.L."/>
            <person name="Agrafioti I."/>
            <person name="Arnaud M.B."/>
            <person name="Bates S."/>
            <person name="Brown A.J."/>
            <person name="Brunke S."/>
            <person name="Costanzo M.C."/>
            <person name="Fitzpatrick D.A."/>
            <person name="de Groot P.W."/>
            <person name="Harris D."/>
            <person name="Hoyer L.L."/>
            <person name="Hube B."/>
            <person name="Klis F.M."/>
            <person name="Kodira C."/>
            <person name="Lennard N."/>
            <person name="Logue M.E."/>
            <person name="Martin R."/>
            <person name="Neiman A.M."/>
            <person name="Nikolaou E."/>
            <person name="Quail M.A."/>
            <person name="Quinn J."/>
            <person name="Santos M.C."/>
            <person name="Schmitzberger F.F."/>
            <person name="Sherlock G."/>
            <person name="Shah P."/>
            <person name="Silverstein K.A."/>
            <person name="Skrzypek M.S."/>
            <person name="Soll D."/>
            <person name="Staggs R."/>
            <person name="Stansfield I."/>
            <person name="Stumpf M.P."/>
            <person name="Sudbery P.E."/>
            <person name="Srikantha T."/>
            <person name="Zeng Q."/>
            <person name="Berman J."/>
            <person name="Berriman M."/>
            <person name="Heitman J."/>
            <person name="Gow N.A."/>
            <person name="Lorenz M.C."/>
            <person name="Birren B.W."/>
            <person name="Kellis M."/>
            <person name="Cuomo C.A."/>
        </authorList>
    </citation>
    <scope>NUCLEOTIDE SEQUENCE [LARGE SCALE GENOMIC DNA]</scope>
    <source>
        <strain evidence="13">ATCC 11503 / BCRC 21390 / CBS 2605 / JCM 1781 / NBRC 1676 / NRRL YB-4239</strain>
    </source>
</reference>
<dbReference type="Gene3D" id="2.30.40.10">
    <property type="entry name" value="Urease, subunit C, domain 1"/>
    <property type="match status" value="1"/>
</dbReference>
<feature type="domain" description="Amidohydrolase-related" evidence="11">
    <location>
        <begin position="337"/>
        <end position="413"/>
    </location>
</feature>
<dbReference type="OrthoDB" id="10264777at2759"/>
<dbReference type="Proteomes" id="UP000001996">
    <property type="component" value="Unassembled WGS sequence"/>
</dbReference>
<dbReference type="GO" id="GO:0046872">
    <property type="term" value="F:metal ion binding"/>
    <property type="evidence" value="ECO:0007669"/>
    <property type="project" value="UniProtKB-KW"/>
</dbReference>
<feature type="binding site" evidence="10">
    <location>
        <position position="232"/>
    </location>
    <ligand>
        <name>Zn(2+)</name>
        <dbReference type="ChEBI" id="CHEBI:29105"/>
    </ligand>
</feature>
<evidence type="ECO:0000256" key="10">
    <source>
        <dbReference type="PIRSR" id="PIRSR038994-3"/>
    </source>
</evidence>
<evidence type="ECO:0000259" key="11">
    <source>
        <dbReference type="Pfam" id="PF01979"/>
    </source>
</evidence>
<keyword evidence="4 10" id="KW-0479">Metal-binding</keyword>
<comment type="similarity">
    <text evidence="1">Belongs to the metallo-dependent hydrolases superfamily. NagA family.</text>
</comment>
<dbReference type="PIRSF" id="PIRSF038994">
    <property type="entry name" value="NagA"/>
    <property type="match status" value="1"/>
</dbReference>
<sequence>MTVTRFTNCHLIDNGKVYHDQDLYFDNETRKICSAPASANEISNTINLKGQMLAPGLLDIQNNGIYGLNFSNLNDKSSALDIADFKRFYQDAMAKYLTTGVTATCPTVTSNFPSVYRKVLPIYKPSRLEDQTDSLGAHLEGPFINLQKKGCHPTETFVDAKGGERKLLEVYGSSESLRDNVCIITAAPEIDGVLDLIPFITKHNIVYAIGHTMTDYETGVKAIEKGCTMITHMYNAMPQPHHRNAGVVGLINLPNGEGTNTVSPSPSIASAKDKTPYFGLICDGVHVDPSMANLAYRSNPEKCVLVTDAMHLIGLPDGEYKWDGQIIVKTGDRLYLKGTDTLAGAATTLPQCIRNLMKWANISLATAVKLATNNAALSIGVEKERGYLNVGCDADFIVLNKEGYVTRVFKLGNEIKSSDLSVGDSSYPAESRLAAAL</sequence>
<dbReference type="OMA" id="PCRKGAH"/>
<keyword evidence="6" id="KW-0119">Carbohydrate metabolism</keyword>
<dbReference type="KEGG" id="lel:PVL30_003152"/>
<comment type="catalytic activity">
    <reaction evidence="7">
        <text>N-acetyl-D-glucosamine 6-phosphate + H2O = D-glucosamine 6-phosphate + acetate</text>
        <dbReference type="Rhea" id="RHEA:22936"/>
        <dbReference type="ChEBI" id="CHEBI:15377"/>
        <dbReference type="ChEBI" id="CHEBI:30089"/>
        <dbReference type="ChEBI" id="CHEBI:57513"/>
        <dbReference type="ChEBI" id="CHEBI:58725"/>
        <dbReference type="EC" id="3.5.1.25"/>
    </reaction>
</comment>
<dbReference type="InterPro" id="IPR032466">
    <property type="entry name" value="Metal_Hydrolase"/>
</dbReference>
<evidence type="ECO:0000256" key="4">
    <source>
        <dbReference type="ARBA" id="ARBA00022723"/>
    </source>
</evidence>
<feature type="binding site" evidence="9">
    <location>
        <begin position="342"/>
        <end position="344"/>
    </location>
    <ligand>
        <name>substrate</name>
    </ligand>
</feature>
<keyword evidence="5" id="KW-0378">Hydrolase</keyword>
<dbReference type="AlphaFoldDB" id="A5E237"/>
<evidence type="ECO:0000256" key="1">
    <source>
        <dbReference type="ARBA" id="ARBA00010716"/>
    </source>
</evidence>
<dbReference type="SUPFAM" id="SSF51338">
    <property type="entry name" value="Composite domain of metallo-dependent hydrolases"/>
    <property type="match status" value="1"/>
</dbReference>
<dbReference type="InParanoid" id="A5E237"/>
<comment type="cofactor">
    <cofactor evidence="10">
        <name>a divalent metal cation</name>
        <dbReference type="ChEBI" id="CHEBI:60240"/>
    </cofactor>
    <text evidence="10">Binds 1 divalent metal cation per subunit.</text>
</comment>
<dbReference type="eggNOG" id="KOG3892">
    <property type="taxonomic scope" value="Eukaryota"/>
</dbReference>
<organism evidence="12 13">
    <name type="scientific">Lodderomyces elongisporus (strain ATCC 11503 / CBS 2605 / JCM 1781 / NBRC 1676 / NRRL YB-4239)</name>
    <name type="common">Yeast</name>
    <name type="synonym">Saccharomyces elongisporus</name>
    <dbReference type="NCBI Taxonomy" id="379508"/>
    <lineage>
        <taxon>Eukaryota</taxon>
        <taxon>Fungi</taxon>
        <taxon>Dikarya</taxon>
        <taxon>Ascomycota</taxon>
        <taxon>Saccharomycotina</taxon>
        <taxon>Pichiomycetes</taxon>
        <taxon>Debaryomycetaceae</taxon>
        <taxon>Candida/Lodderomyces clade</taxon>
        <taxon>Lodderomyces</taxon>
    </lineage>
</organism>
<keyword evidence="13" id="KW-1185">Reference proteome</keyword>
<evidence type="ECO:0000256" key="6">
    <source>
        <dbReference type="ARBA" id="ARBA00023277"/>
    </source>
</evidence>
<accession>A5E237</accession>
<evidence type="ECO:0000313" key="13">
    <source>
        <dbReference type="Proteomes" id="UP000001996"/>
    </source>
</evidence>
<dbReference type="GeneID" id="5232568"/>
<dbReference type="GO" id="GO:0006046">
    <property type="term" value="P:N-acetylglucosamine catabolic process"/>
    <property type="evidence" value="ECO:0007669"/>
    <property type="project" value="TreeGrafter"/>
</dbReference>
<dbReference type="InterPro" id="IPR003764">
    <property type="entry name" value="GlcNAc_6-P_deAcase"/>
</dbReference>
<feature type="binding site" evidence="9">
    <location>
        <position position="286"/>
    </location>
    <ligand>
        <name>substrate</name>
    </ligand>
</feature>
<evidence type="ECO:0000256" key="8">
    <source>
        <dbReference type="PIRSR" id="PIRSR038994-1"/>
    </source>
</evidence>
<feature type="binding site" evidence="9">
    <location>
        <position position="151"/>
    </location>
    <ligand>
        <name>substrate</name>
    </ligand>
</feature>
<name>A5E237_LODEL</name>
<proteinExistence type="inferred from homology"/>
<evidence type="ECO:0000313" key="12">
    <source>
        <dbReference type="EMBL" id="EDK45495.1"/>
    </source>
</evidence>
<evidence type="ECO:0000256" key="5">
    <source>
        <dbReference type="ARBA" id="ARBA00022801"/>
    </source>
</evidence>
<dbReference type="SUPFAM" id="SSF51556">
    <property type="entry name" value="Metallo-dependent hydrolases"/>
    <property type="match status" value="1"/>
</dbReference>